<sequence length="155" mass="17168">MRHHSSGCPPLFAPHHHAGLFCGIYPAGPNFPQISREKVFHDRQVGHKPVRILLRLITDMGRFPTAAHLASWARIAPMTRESAGKSRRATTGKGNSYLAAVLGEAVIGAPKAVSAVIPPDRQTPRHRRGLAHPADYHLGTAQRPRRRRYQRITSL</sequence>
<dbReference type="GO" id="GO:0003677">
    <property type="term" value="F:DNA binding"/>
    <property type="evidence" value="ECO:0007669"/>
    <property type="project" value="InterPro"/>
</dbReference>
<feature type="region of interest" description="Disordered" evidence="1">
    <location>
        <begin position="118"/>
        <end position="155"/>
    </location>
</feature>
<feature type="domain" description="Transposase IS116/IS110/IS902 C-terminal" evidence="2">
    <location>
        <begin position="53"/>
        <end position="106"/>
    </location>
</feature>
<keyword evidence="4" id="KW-1185">Reference proteome</keyword>
<dbReference type="Proteomes" id="UP000309128">
    <property type="component" value="Unassembled WGS sequence"/>
</dbReference>
<dbReference type="AlphaFoldDB" id="A0A5S4FMK1"/>
<proteinExistence type="predicted"/>
<reference evidence="3 4" key="1">
    <citation type="submission" date="2019-05" db="EMBL/GenBank/DDBJ databases">
        <title>Draft genome sequence of Nonomuraea turkmeniaca DSM 43926.</title>
        <authorList>
            <person name="Saricaoglu S."/>
            <person name="Isik K."/>
        </authorList>
    </citation>
    <scope>NUCLEOTIDE SEQUENCE [LARGE SCALE GENOMIC DNA]</scope>
    <source>
        <strain evidence="3 4">DSM 43926</strain>
    </source>
</reference>
<evidence type="ECO:0000313" key="3">
    <source>
        <dbReference type="EMBL" id="TMR21829.1"/>
    </source>
</evidence>
<accession>A0A5S4FMK1</accession>
<comment type="caution">
    <text evidence="3">The sequence shown here is derived from an EMBL/GenBank/DDBJ whole genome shotgun (WGS) entry which is preliminary data.</text>
</comment>
<organism evidence="3 4">
    <name type="scientific">Nonomuraea turkmeniaca</name>
    <dbReference type="NCBI Taxonomy" id="103838"/>
    <lineage>
        <taxon>Bacteria</taxon>
        <taxon>Bacillati</taxon>
        <taxon>Actinomycetota</taxon>
        <taxon>Actinomycetes</taxon>
        <taxon>Streptosporangiales</taxon>
        <taxon>Streptosporangiaceae</taxon>
        <taxon>Nonomuraea</taxon>
    </lineage>
</organism>
<dbReference type="InterPro" id="IPR003346">
    <property type="entry name" value="Transposase_20"/>
</dbReference>
<dbReference type="GO" id="GO:0006313">
    <property type="term" value="P:DNA transposition"/>
    <property type="evidence" value="ECO:0007669"/>
    <property type="project" value="InterPro"/>
</dbReference>
<evidence type="ECO:0000259" key="2">
    <source>
        <dbReference type="Pfam" id="PF02371"/>
    </source>
</evidence>
<dbReference type="Pfam" id="PF02371">
    <property type="entry name" value="Transposase_20"/>
    <property type="match status" value="1"/>
</dbReference>
<name>A0A5S4FMK1_9ACTN</name>
<feature type="compositionally biased region" description="Basic residues" evidence="1">
    <location>
        <begin position="143"/>
        <end position="155"/>
    </location>
</feature>
<dbReference type="EMBL" id="VCKY01000037">
    <property type="protein sequence ID" value="TMR21829.1"/>
    <property type="molecule type" value="Genomic_DNA"/>
</dbReference>
<evidence type="ECO:0000313" key="4">
    <source>
        <dbReference type="Proteomes" id="UP000309128"/>
    </source>
</evidence>
<gene>
    <name evidence="3" type="ORF">ETD86_13600</name>
</gene>
<dbReference type="OrthoDB" id="9815354at2"/>
<dbReference type="RefSeq" id="WP_138666507.1">
    <property type="nucleotide sequence ID" value="NZ_VCKY01000037.1"/>
</dbReference>
<dbReference type="GO" id="GO:0004803">
    <property type="term" value="F:transposase activity"/>
    <property type="evidence" value="ECO:0007669"/>
    <property type="project" value="InterPro"/>
</dbReference>
<protein>
    <submittedName>
        <fullName evidence="3">IS110 family transposase</fullName>
    </submittedName>
</protein>
<evidence type="ECO:0000256" key="1">
    <source>
        <dbReference type="SAM" id="MobiDB-lite"/>
    </source>
</evidence>